<dbReference type="InterPro" id="IPR014284">
    <property type="entry name" value="RNA_pol_sigma-70_dom"/>
</dbReference>
<accession>A0A1T3P6C9</accession>
<dbReference type="PANTHER" id="PTHR43133">
    <property type="entry name" value="RNA POLYMERASE ECF-TYPE SIGMA FACTO"/>
    <property type="match status" value="1"/>
</dbReference>
<dbReference type="Pfam" id="PF04542">
    <property type="entry name" value="Sigma70_r2"/>
    <property type="match status" value="1"/>
</dbReference>
<dbReference type="EMBL" id="MWQN01000001">
    <property type="protein sequence ID" value="OPC84657.1"/>
    <property type="molecule type" value="Genomic_DNA"/>
</dbReference>
<keyword evidence="4" id="KW-0804">Transcription</keyword>
<dbReference type="Pfam" id="PF08281">
    <property type="entry name" value="Sigma70_r4_2"/>
    <property type="match status" value="1"/>
</dbReference>
<dbReference type="GO" id="GO:0003677">
    <property type="term" value="F:DNA binding"/>
    <property type="evidence" value="ECO:0007669"/>
    <property type="project" value="InterPro"/>
</dbReference>
<dbReference type="Proteomes" id="UP000190037">
    <property type="component" value="Unassembled WGS sequence"/>
</dbReference>
<evidence type="ECO:0000313" key="9">
    <source>
        <dbReference type="Proteomes" id="UP000190037"/>
    </source>
</evidence>
<comment type="similarity">
    <text evidence="1">Belongs to the sigma-70 factor family. ECF subfamily.</text>
</comment>
<gene>
    <name evidence="8" type="ORF">B4N89_30395</name>
</gene>
<evidence type="ECO:0000259" key="7">
    <source>
        <dbReference type="Pfam" id="PF08281"/>
    </source>
</evidence>
<dbReference type="OrthoDB" id="5518337at2"/>
<dbReference type="AlphaFoldDB" id="A0A1T3P6C9"/>
<evidence type="ECO:0000259" key="6">
    <source>
        <dbReference type="Pfam" id="PF04542"/>
    </source>
</evidence>
<dbReference type="InterPro" id="IPR007627">
    <property type="entry name" value="RNA_pol_sigma70_r2"/>
</dbReference>
<keyword evidence="3" id="KW-0731">Sigma factor</keyword>
<evidence type="ECO:0000256" key="4">
    <source>
        <dbReference type="ARBA" id="ARBA00023163"/>
    </source>
</evidence>
<organism evidence="8 9">
    <name type="scientific">Embleya scabrispora</name>
    <dbReference type="NCBI Taxonomy" id="159449"/>
    <lineage>
        <taxon>Bacteria</taxon>
        <taxon>Bacillati</taxon>
        <taxon>Actinomycetota</taxon>
        <taxon>Actinomycetes</taxon>
        <taxon>Kitasatosporales</taxon>
        <taxon>Streptomycetaceae</taxon>
        <taxon>Embleya</taxon>
    </lineage>
</organism>
<dbReference type="SUPFAM" id="SSF88946">
    <property type="entry name" value="Sigma2 domain of RNA polymerase sigma factors"/>
    <property type="match status" value="1"/>
</dbReference>
<evidence type="ECO:0000256" key="3">
    <source>
        <dbReference type="ARBA" id="ARBA00023082"/>
    </source>
</evidence>
<reference evidence="8 9" key="1">
    <citation type="submission" date="2017-03" db="EMBL/GenBank/DDBJ databases">
        <title>Draft genome sequence of Streptomyces scabrisporus NF3, endophyte isolated from Amphipterygium adstringens.</title>
        <authorList>
            <person name="Vazquez M."/>
            <person name="Ceapa C.D."/>
            <person name="Rodriguez Luna D."/>
            <person name="Sanchez Esquivel S."/>
        </authorList>
    </citation>
    <scope>NUCLEOTIDE SEQUENCE [LARGE SCALE GENOMIC DNA]</scope>
    <source>
        <strain evidence="8 9">NF3</strain>
    </source>
</reference>
<keyword evidence="2" id="KW-0805">Transcription regulation</keyword>
<protein>
    <submittedName>
        <fullName evidence="8">RNA polymerase subunit sigma-70</fullName>
    </submittedName>
</protein>
<dbReference type="InterPro" id="IPR013325">
    <property type="entry name" value="RNA_pol_sigma_r2"/>
</dbReference>
<dbReference type="RefSeq" id="WP_078978954.1">
    <property type="nucleotide sequence ID" value="NZ_MWQN01000001.1"/>
</dbReference>
<dbReference type="PANTHER" id="PTHR43133:SF25">
    <property type="entry name" value="RNA POLYMERASE SIGMA FACTOR RFAY-RELATED"/>
    <property type="match status" value="1"/>
</dbReference>
<evidence type="ECO:0000256" key="2">
    <source>
        <dbReference type="ARBA" id="ARBA00023015"/>
    </source>
</evidence>
<dbReference type="Gene3D" id="1.10.10.10">
    <property type="entry name" value="Winged helix-like DNA-binding domain superfamily/Winged helix DNA-binding domain"/>
    <property type="match status" value="1"/>
</dbReference>
<feature type="compositionally biased region" description="Basic and acidic residues" evidence="5">
    <location>
        <begin position="178"/>
        <end position="187"/>
    </location>
</feature>
<comment type="caution">
    <text evidence="8">The sequence shown here is derived from an EMBL/GenBank/DDBJ whole genome shotgun (WGS) entry which is preliminary data.</text>
</comment>
<feature type="region of interest" description="Disordered" evidence="5">
    <location>
        <begin position="178"/>
        <end position="200"/>
    </location>
</feature>
<sequence length="200" mass="22275">MTITAISDRELWERACAGDPEAFGVIFDRHSRAVFNHLSRRTASWVEAEDLTSVVFLQAWRHRNGVTLDRDSALPWLLGIARNTAANGGRARRRYQALKERLPTPSPVPDHAQDVADRIDEERALVALRESVARLPVHERGVIELCVWSGLDQQAAAIALGVAVGTVKSRLHRARRRLGDDLREHAPSSRNSHAVAEETS</sequence>
<proteinExistence type="inferred from homology"/>
<evidence type="ECO:0000256" key="5">
    <source>
        <dbReference type="SAM" id="MobiDB-lite"/>
    </source>
</evidence>
<feature type="domain" description="RNA polymerase sigma-70 region 2" evidence="6">
    <location>
        <begin position="27"/>
        <end position="94"/>
    </location>
</feature>
<dbReference type="GO" id="GO:0016987">
    <property type="term" value="F:sigma factor activity"/>
    <property type="evidence" value="ECO:0007669"/>
    <property type="project" value="UniProtKB-KW"/>
</dbReference>
<dbReference type="GO" id="GO:0006352">
    <property type="term" value="P:DNA-templated transcription initiation"/>
    <property type="evidence" value="ECO:0007669"/>
    <property type="project" value="InterPro"/>
</dbReference>
<dbReference type="InterPro" id="IPR013249">
    <property type="entry name" value="RNA_pol_sigma70_r4_t2"/>
</dbReference>
<dbReference type="NCBIfam" id="TIGR02937">
    <property type="entry name" value="sigma70-ECF"/>
    <property type="match status" value="1"/>
</dbReference>
<feature type="domain" description="RNA polymerase sigma factor 70 region 4 type 2" evidence="7">
    <location>
        <begin position="126"/>
        <end position="178"/>
    </location>
</feature>
<keyword evidence="9" id="KW-1185">Reference proteome</keyword>
<dbReference type="SUPFAM" id="SSF88659">
    <property type="entry name" value="Sigma3 and sigma4 domains of RNA polymerase sigma factors"/>
    <property type="match status" value="1"/>
</dbReference>
<evidence type="ECO:0000313" key="8">
    <source>
        <dbReference type="EMBL" id="OPC84657.1"/>
    </source>
</evidence>
<dbReference type="InterPro" id="IPR039425">
    <property type="entry name" value="RNA_pol_sigma-70-like"/>
</dbReference>
<dbReference type="STRING" id="159449.B4N89_30395"/>
<dbReference type="InterPro" id="IPR013324">
    <property type="entry name" value="RNA_pol_sigma_r3/r4-like"/>
</dbReference>
<dbReference type="Gene3D" id="1.10.1740.10">
    <property type="match status" value="1"/>
</dbReference>
<dbReference type="InterPro" id="IPR036388">
    <property type="entry name" value="WH-like_DNA-bd_sf"/>
</dbReference>
<dbReference type="CDD" id="cd06171">
    <property type="entry name" value="Sigma70_r4"/>
    <property type="match status" value="1"/>
</dbReference>
<name>A0A1T3P6C9_9ACTN</name>
<evidence type="ECO:0000256" key="1">
    <source>
        <dbReference type="ARBA" id="ARBA00010641"/>
    </source>
</evidence>